<dbReference type="Gene3D" id="3.20.170.20">
    <property type="entry name" value="Protein of unknown function DUF952"/>
    <property type="match status" value="1"/>
</dbReference>
<proteinExistence type="predicted"/>
<evidence type="ECO:0008006" key="3">
    <source>
        <dbReference type="Google" id="ProtNLM"/>
    </source>
</evidence>
<organism evidence="1 2">
    <name type="scientific">Plectosphaerella plurivora</name>
    <dbReference type="NCBI Taxonomy" id="936078"/>
    <lineage>
        <taxon>Eukaryota</taxon>
        <taxon>Fungi</taxon>
        <taxon>Dikarya</taxon>
        <taxon>Ascomycota</taxon>
        <taxon>Pezizomycotina</taxon>
        <taxon>Sordariomycetes</taxon>
        <taxon>Hypocreomycetidae</taxon>
        <taxon>Glomerellales</taxon>
        <taxon>Plectosphaerellaceae</taxon>
        <taxon>Plectosphaerella</taxon>
    </lineage>
</organism>
<dbReference type="Proteomes" id="UP000770015">
    <property type="component" value="Unassembled WGS sequence"/>
</dbReference>
<dbReference type="PANTHER" id="PTHR34129">
    <property type="entry name" value="BLR1139 PROTEIN"/>
    <property type="match status" value="1"/>
</dbReference>
<evidence type="ECO:0000313" key="2">
    <source>
        <dbReference type="Proteomes" id="UP000770015"/>
    </source>
</evidence>
<name>A0A9P9AFF3_9PEZI</name>
<reference evidence="1" key="1">
    <citation type="journal article" date="2021" name="Nat. Commun.">
        <title>Genetic determinants of endophytism in the Arabidopsis root mycobiome.</title>
        <authorList>
            <person name="Mesny F."/>
            <person name="Miyauchi S."/>
            <person name="Thiergart T."/>
            <person name="Pickel B."/>
            <person name="Atanasova L."/>
            <person name="Karlsson M."/>
            <person name="Huettel B."/>
            <person name="Barry K.W."/>
            <person name="Haridas S."/>
            <person name="Chen C."/>
            <person name="Bauer D."/>
            <person name="Andreopoulos W."/>
            <person name="Pangilinan J."/>
            <person name="LaButti K."/>
            <person name="Riley R."/>
            <person name="Lipzen A."/>
            <person name="Clum A."/>
            <person name="Drula E."/>
            <person name="Henrissat B."/>
            <person name="Kohler A."/>
            <person name="Grigoriev I.V."/>
            <person name="Martin F.M."/>
            <person name="Hacquard S."/>
        </authorList>
    </citation>
    <scope>NUCLEOTIDE SEQUENCE</scope>
    <source>
        <strain evidence="1">MPI-SDFR-AT-0117</strain>
    </source>
</reference>
<dbReference type="EMBL" id="JAGSXJ010000001">
    <property type="protein sequence ID" value="KAH6697022.1"/>
    <property type="molecule type" value="Genomic_DNA"/>
</dbReference>
<dbReference type="InterPro" id="IPR009297">
    <property type="entry name" value="DUF952"/>
</dbReference>
<comment type="caution">
    <text evidence="1">The sequence shown here is derived from an EMBL/GenBank/DDBJ whole genome shotgun (WGS) entry which is preliminary data.</text>
</comment>
<dbReference type="AlphaFoldDB" id="A0A9P9AFF3"/>
<dbReference type="PANTHER" id="PTHR34129:SF1">
    <property type="entry name" value="DUF952 DOMAIN-CONTAINING PROTEIN"/>
    <property type="match status" value="1"/>
</dbReference>
<dbReference type="OrthoDB" id="3335358at2759"/>
<protein>
    <recommendedName>
        <fullName evidence="3">DUF952 domain-containing protein</fullName>
    </recommendedName>
</protein>
<gene>
    <name evidence="1" type="ORF">F5X68DRAFT_1509</name>
</gene>
<dbReference type="Pfam" id="PF06108">
    <property type="entry name" value="DUF952"/>
    <property type="match status" value="1"/>
</dbReference>
<accession>A0A9P9AFF3</accession>
<dbReference type="SUPFAM" id="SSF56399">
    <property type="entry name" value="ADP-ribosylation"/>
    <property type="match status" value="1"/>
</dbReference>
<keyword evidence="2" id="KW-1185">Reference proteome</keyword>
<sequence length="130" mass="14256">MATPAPAPSPLPQYLYKILPSAPPSPLPADYPLSDLDRNDGFIHFSTAAQVPITAGLFFTTASNLWLLKLPYAPLAEDDMRWEAASPGTSYPHLYGRNFGAKDVVEARGFERAEGQTWGDVFTSEAWLEV</sequence>
<evidence type="ECO:0000313" key="1">
    <source>
        <dbReference type="EMBL" id="KAH6697022.1"/>
    </source>
</evidence>